<dbReference type="PANTHER" id="PTHR43572:SF31">
    <property type="entry name" value="PROTEIN SMAX1-LIKE 3"/>
    <property type="match status" value="1"/>
</dbReference>
<dbReference type="PANTHER" id="PTHR43572">
    <property type="entry name" value="CHAPERONE PROTEIN CLPD, CHLOROPLASTIC"/>
    <property type="match status" value="1"/>
</dbReference>
<evidence type="ECO:0000256" key="1">
    <source>
        <dbReference type="ARBA" id="ARBA00008675"/>
    </source>
</evidence>
<reference evidence="6" key="2">
    <citation type="submission" date="2021-03" db="UniProtKB">
        <authorList>
            <consortium name="EnsemblPlants"/>
        </authorList>
    </citation>
    <scope>IDENTIFICATION</scope>
</reference>
<dbReference type="SUPFAM" id="SSF81923">
    <property type="entry name" value="Double Clp-N motif"/>
    <property type="match status" value="1"/>
</dbReference>
<evidence type="ECO:0000256" key="2">
    <source>
        <dbReference type="ARBA" id="ARBA00022737"/>
    </source>
</evidence>
<sequence>MRSQGCTIQQALTTEAAAVVKQAVALAKRRGHAQVTPLHVAHTMLSVSSGLLRAACLQSHSHPLQCRALELCFNVALNRLPTSTSGPMLGPHSAQHHHPSIANALVAAFKRAQAHQRRGSIENQQQPLLAVKIELEQLIISILDDPSVRSLKVGKPRLCDNQGVEKNSEDVISVIDSLVNKRKRNSVVVVGECLSILEGLVRGVMDRVEKGEVPEALKEVKFIHMSFASFGHLSKDEVEQRVGELKCLVKTCCMDNNKGVILYLDDLKWVNEFRASNNNILVDQHQPRRSYYCPIEHMIIEIGKLALSYASESGKLWLLGIATFQTYMRCKGGQSSLESLWGLHAITIPAGSLGLSLLPESDLQSPLTSKKLDMNGSSWLMLESGGVSGGGEDSYRASGTVNMESSQSRQSSACNSDSTNSSLPSWLQQYKDENSKKASNIANNDQVIILS</sequence>
<dbReference type="Pfam" id="PF02861">
    <property type="entry name" value="Clp_N"/>
    <property type="match status" value="1"/>
</dbReference>
<evidence type="ECO:0000256" key="3">
    <source>
        <dbReference type="PROSITE-ProRule" id="PRU01251"/>
    </source>
</evidence>
<comment type="similarity">
    <text evidence="1">Belongs to the ClpA/ClpB family.</text>
</comment>
<dbReference type="InterPro" id="IPR004176">
    <property type="entry name" value="Clp_R_N"/>
</dbReference>
<evidence type="ECO:0000259" key="5">
    <source>
        <dbReference type="PROSITE" id="PS51903"/>
    </source>
</evidence>
<dbReference type="InterPro" id="IPR036628">
    <property type="entry name" value="Clp_N_dom_sf"/>
</dbReference>
<dbReference type="Pfam" id="PF23569">
    <property type="entry name" value="NBD_SMAX1"/>
    <property type="match status" value="1"/>
</dbReference>
<accession>A0A803MXW5</accession>
<dbReference type="InterPro" id="IPR051650">
    <property type="entry name" value="SL_signaling_regulator"/>
</dbReference>
<evidence type="ECO:0000313" key="6">
    <source>
        <dbReference type="EnsemblPlants" id="AUR62037045-RA:cds"/>
    </source>
</evidence>
<keyword evidence="2 3" id="KW-0677">Repeat</keyword>
<protein>
    <recommendedName>
        <fullName evidence="5">Clp R domain-containing protein</fullName>
    </recommendedName>
</protein>
<proteinExistence type="inferred from homology"/>
<dbReference type="OMA" id="RDEDVMN"/>
<dbReference type="Gramene" id="AUR62037045-RA">
    <property type="protein sequence ID" value="AUR62037045-RA:cds"/>
    <property type="gene ID" value="AUR62037045"/>
</dbReference>
<dbReference type="AlphaFoldDB" id="A0A803MXW5"/>
<organism evidence="6 7">
    <name type="scientific">Chenopodium quinoa</name>
    <name type="common">Quinoa</name>
    <dbReference type="NCBI Taxonomy" id="63459"/>
    <lineage>
        <taxon>Eukaryota</taxon>
        <taxon>Viridiplantae</taxon>
        <taxon>Streptophyta</taxon>
        <taxon>Embryophyta</taxon>
        <taxon>Tracheophyta</taxon>
        <taxon>Spermatophyta</taxon>
        <taxon>Magnoliopsida</taxon>
        <taxon>eudicotyledons</taxon>
        <taxon>Gunneridae</taxon>
        <taxon>Pentapetalae</taxon>
        <taxon>Caryophyllales</taxon>
        <taxon>Chenopodiaceae</taxon>
        <taxon>Chenopodioideae</taxon>
        <taxon>Atripliceae</taxon>
        <taxon>Chenopodium</taxon>
    </lineage>
</organism>
<dbReference type="PROSITE" id="PS51903">
    <property type="entry name" value="CLP_R"/>
    <property type="match status" value="1"/>
</dbReference>
<feature type="region of interest" description="Disordered" evidence="4">
    <location>
        <begin position="389"/>
        <end position="421"/>
    </location>
</feature>
<dbReference type="Proteomes" id="UP000596660">
    <property type="component" value="Unplaced"/>
</dbReference>
<feature type="compositionally biased region" description="Low complexity" evidence="4">
    <location>
        <begin position="405"/>
        <end position="421"/>
    </location>
</feature>
<keyword evidence="7" id="KW-1185">Reference proteome</keyword>
<name>A0A803MXW5_CHEQI</name>
<evidence type="ECO:0000256" key="4">
    <source>
        <dbReference type="SAM" id="MobiDB-lite"/>
    </source>
</evidence>
<feature type="domain" description="Clp R" evidence="5">
    <location>
        <begin position="8"/>
        <end position="174"/>
    </location>
</feature>
<dbReference type="Gene3D" id="1.10.1780.10">
    <property type="entry name" value="Clp, N-terminal domain"/>
    <property type="match status" value="1"/>
</dbReference>
<dbReference type="InterPro" id="IPR058680">
    <property type="entry name" value="NBD_SMAX1-like"/>
</dbReference>
<reference evidence="6" key="1">
    <citation type="journal article" date="2017" name="Nature">
        <title>The genome of Chenopodium quinoa.</title>
        <authorList>
            <person name="Jarvis D.E."/>
            <person name="Ho Y.S."/>
            <person name="Lightfoot D.J."/>
            <person name="Schmoeckel S.M."/>
            <person name="Li B."/>
            <person name="Borm T.J.A."/>
            <person name="Ohyanagi H."/>
            <person name="Mineta K."/>
            <person name="Michell C.T."/>
            <person name="Saber N."/>
            <person name="Kharbatia N.M."/>
            <person name="Rupper R.R."/>
            <person name="Sharp A.R."/>
            <person name="Dally N."/>
            <person name="Boughton B.A."/>
            <person name="Woo Y.H."/>
            <person name="Gao G."/>
            <person name="Schijlen E.G.W.M."/>
            <person name="Guo X."/>
            <person name="Momin A.A."/>
            <person name="Negrao S."/>
            <person name="Al-Babili S."/>
            <person name="Gehring C."/>
            <person name="Roessner U."/>
            <person name="Jung C."/>
            <person name="Murphy K."/>
            <person name="Arold S.T."/>
            <person name="Gojobori T."/>
            <person name="van der Linden C.G."/>
            <person name="van Loo E.N."/>
            <person name="Jellen E.N."/>
            <person name="Maughan P.J."/>
            <person name="Tester M."/>
        </authorList>
    </citation>
    <scope>NUCLEOTIDE SEQUENCE [LARGE SCALE GENOMIC DNA]</scope>
    <source>
        <strain evidence="6">cv. PI 614886</strain>
    </source>
</reference>
<dbReference type="EnsemblPlants" id="AUR62037045-RA">
    <property type="protein sequence ID" value="AUR62037045-RA:cds"/>
    <property type="gene ID" value="AUR62037045"/>
</dbReference>
<evidence type="ECO:0000313" key="7">
    <source>
        <dbReference type="Proteomes" id="UP000596660"/>
    </source>
</evidence>